<dbReference type="PANTHER" id="PTHR11106">
    <property type="entry name" value="GANGLIOSIDE INDUCED DIFFERENTIATION ASSOCIATED PROTEIN 2-RELATED"/>
    <property type="match status" value="1"/>
</dbReference>
<dbReference type="InterPro" id="IPR002589">
    <property type="entry name" value="Macro_dom"/>
</dbReference>
<dbReference type="SUPFAM" id="SSF52949">
    <property type="entry name" value="Macro domain-like"/>
    <property type="match status" value="1"/>
</dbReference>
<evidence type="ECO:0000313" key="5">
    <source>
        <dbReference type="EMBL" id="CAK9142389.1"/>
    </source>
</evidence>
<dbReference type="Pfam" id="PF13716">
    <property type="entry name" value="CRAL_TRIO_2"/>
    <property type="match status" value="1"/>
</dbReference>
<sequence length="568" mass="63979">MYPSGDVTSARGGPSTDSGDPVVTLDQVLRWSDVDYSYSNENEDSAFPNSYLPQNLTSSSVVESSGNGMVSRFLVDHEINMKIYLWRGHPWNLEVDAVVNSTNENLDEGHSSPCLHSAAGPGLAEECATLGGCRTGMAKITNAYDLPARRVIHTVGPKYAAKYHTAAENALSHCYSSCLEILIESGLQSIAMGCIYTEAKNYPRERAAHVAIRTVRRFLDKQKDKIFAVVFCTNTPSDIEIYKRLLPLYFPRDKHEEEVAISNLPADVGDENGETVIDERKIRIKALPNVKKNGPRSPQASFDQPVSDVGLTRRSSSYLDSYLDPVFMSPIKDPDDRNKEQWEKTAQAQSSWNCAAAKMLGLGDLGGPQLSAAEEYSLHSRYLAKANSLDLSEIAEMKILYRGGVDSEGRPVMIIVGAHLLLRCLNLDRFVLYVIKEFEPLIQKPFTIVYFHSAASLQLQPDLGWMRRLQQILGRKHQRNLHAIYVLHPTIGLKAAIFALQLFVDNVVWEKVVYVDRLRRLFRYVPREQLTTPDFVFQHDFEVNGGKDLMVDHRTKYVYNNHKHDIQQ</sequence>
<dbReference type="CDD" id="cd02905">
    <property type="entry name" value="Macro_GDAP2-like"/>
    <property type="match status" value="1"/>
</dbReference>
<dbReference type="CDD" id="cd00170">
    <property type="entry name" value="SEC14"/>
    <property type="match status" value="1"/>
</dbReference>
<dbReference type="Gene3D" id="3.40.220.10">
    <property type="entry name" value="Leucine Aminopeptidase, subunit E, domain 1"/>
    <property type="match status" value="1"/>
</dbReference>
<dbReference type="PANTHER" id="PTHR11106:SF72">
    <property type="entry name" value="GANGLIOSIDE-INDUCED DIFFERENTIATION-ASSOCIATED PROTEIN 2"/>
    <property type="match status" value="1"/>
</dbReference>
<dbReference type="InterPro" id="IPR001251">
    <property type="entry name" value="CRAL-TRIO_dom"/>
</dbReference>
<dbReference type="Pfam" id="PF01661">
    <property type="entry name" value="Macro"/>
    <property type="match status" value="1"/>
</dbReference>
<feature type="domain" description="Macro" evidence="4">
    <location>
        <begin position="70"/>
        <end position="250"/>
    </location>
</feature>
<gene>
    <name evidence="5" type="ORF">ILEXP_LOCUS10076</name>
</gene>
<protein>
    <recommendedName>
        <fullName evidence="7">Appr-1-p processing enzyme family protein</fullName>
    </recommendedName>
</protein>
<evidence type="ECO:0008006" key="7">
    <source>
        <dbReference type="Google" id="ProtNLM"/>
    </source>
</evidence>
<dbReference type="Proteomes" id="UP001642360">
    <property type="component" value="Unassembled WGS sequence"/>
</dbReference>
<name>A0ABC8RH64_9AQUA</name>
<dbReference type="InterPro" id="IPR035793">
    <property type="entry name" value="Macro_GDAP2"/>
</dbReference>
<organism evidence="5 6">
    <name type="scientific">Ilex paraguariensis</name>
    <name type="common">yerba mate</name>
    <dbReference type="NCBI Taxonomy" id="185542"/>
    <lineage>
        <taxon>Eukaryota</taxon>
        <taxon>Viridiplantae</taxon>
        <taxon>Streptophyta</taxon>
        <taxon>Embryophyta</taxon>
        <taxon>Tracheophyta</taxon>
        <taxon>Spermatophyta</taxon>
        <taxon>Magnoliopsida</taxon>
        <taxon>eudicotyledons</taxon>
        <taxon>Gunneridae</taxon>
        <taxon>Pentapetalae</taxon>
        <taxon>asterids</taxon>
        <taxon>campanulids</taxon>
        <taxon>Aquifoliales</taxon>
        <taxon>Aquifoliaceae</taxon>
        <taxon>Ilex</taxon>
    </lineage>
</organism>
<dbReference type="SMART" id="SM00506">
    <property type="entry name" value="A1pp"/>
    <property type="match status" value="1"/>
</dbReference>
<proteinExistence type="inferred from homology"/>
<evidence type="ECO:0000259" key="4">
    <source>
        <dbReference type="PROSITE" id="PS51154"/>
    </source>
</evidence>
<comment type="caution">
    <text evidence="5">The sequence shown here is derived from an EMBL/GenBank/DDBJ whole genome shotgun (WGS) entry which is preliminary data.</text>
</comment>
<evidence type="ECO:0000256" key="1">
    <source>
        <dbReference type="ARBA" id="ARBA00008355"/>
    </source>
</evidence>
<dbReference type="Gene3D" id="3.40.525.10">
    <property type="entry name" value="CRAL-TRIO lipid binding domain"/>
    <property type="match status" value="1"/>
</dbReference>
<evidence type="ECO:0000259" key="3">
    <source>
        <dbReference type="PROSITE" id="PS50191"/>
    </source>
</evidence>
<evidence type="ECO:0000313" key="6">
    <source>
        <dbReference type="Proteomes" id="UP001642360"/>
    </source>
</evidence>
<feature type="region of interest" description="Disordered" evidence="2">
    <location>
        <begin position="1"/>
        <end position="22"/>
    </location>
</feature>
<keyword evidence="6" id="KW-1185">Reference proteome</keyword>
<dbReference type="SMART" id="SM00516">
    <property type="entry name" value="SEC14"/>
    <property type="match status" value="1"/>
</dbReference>
<accession>A0ABC8RH64</accession>
<dbReference type="PROSITE" id="PS50191">
    <property type="entry name" value="CRAL_TRIO"/>
    <property type="match status" value="1"/>
</dbReference>
<evidence type="ECO:0000256" key="2">
    <source>
        <dbReference type="SAM" id="MobiDB-lite"/>
    </source>
</evidence>
<dbReference type="InterPro" id="IPR036865">
    <property type="entry name" value="CRAL-TRIO_dom_sf"/>
</dbReference>
<comment type="similarity">
    <text evidence="1">Belongs to the GDAP2 family.</text>
</comment>
<reference evidence="5 6" key="1">
    <citation type="submission" date="2024-02" db="EMBL/GenBank/DDBJ databases">
        <authorList>
            <person name="Vignale AGUSTIN F."/>
            <person name="Sosa J E."/>
            <person name="Modenutti C."/>
        </authorList>
    </citation>
    <scope>NUCLEOTIDE SEQUENCE [LARGE SCALE GENOMIC DNA]</scope>
</reference>
<dbReference type="AlphaFoldDB" id="A0ABC8RH64"/>
<dbReference type="SUPFAM" id="SSF52087">
    <property type="entry name" value="CRAL/TRIO domain"/>
    <property type="match status" value="1"/>
</dbReference>
<dbReference type="InterPro" id="IPR043472">
    <property type="entry name" value="Macro_dom-like"/>
</dbReference>
<feature type="domain" description="CRAL-TRIO" evidence="3">
    <location>
        <begin position="387"/>
        <end position="536"/>
    </location>
</feature>
<dbReference type="EMBL" id="CAUOFW020001225">
    <property type="protein sequence ID" value="CAK9142389.1"/>
    <property type="molecule type" value="Genomic_DNA"/>
</dbReference>
<dbReference type="PROSITE" id="PS51154">
    <property type="entry name" value="MACRO"/>
    <property type="match status" value="1"/>
</dbReference>